<dbReference type="GO" id="GO:0006310">
    <property type="term" value="P:DNA recombination"/>
    <property type="evidence" value="ECO:0007669"/>
    <property type="project" value="InterPro"/>
</dbReference>
<proteinExistence type="predicted"/>
<dbReference type="GO" id="GO:0006302">
    <property type="term" value="P:double-strand break repair"/>
    <property type="evidence" value="ECO:0007669"/>
    <property type="project" value="InterPro"/>
</dbReference>
<dbReference type="EC" id="3.1.11.5" evidence="4"/>
<name>A0A7S9HEK4_9ALTE</name>
<keyword evidence="2" id="KW-0067">ATP-binding</keyword>
<dbReference type="InterPro" id="IPR050534">
    <property type="entry name" value="Coronavir_polyprotein_1ab"/>
</dbReference>
<dbReference type="GO" id="GO:0005524">
    <property type="term" value="F:ATP binding"/>
    <property type="evidence" value="ECO:0007669"/>
    <property type="project" value="UniProtKB-KW"/>
</dbReference>
<dbReference type="GO" id="GO:0017116">
    <property type="term" value="F:single-stranded DNA helicase activity"/>
    <property type="evidence" value="ECO:0007669"/>
    <property type="project" value="TreeGrafter"/>
</dbReference>
<dbReference type="Pfam" id="PF13245">
    <property type="entry name" value="AAA_19"/>
    <property type="match status" value="1"/>
</dbReference>
<dbReference type="GO" id="GO:0009338">
    <property type="term" value="C:exodeoxyribonuclease V complex"/>
    <property type="evidence" value="ECO:0007669"/>
    <property type="project" value="InterPro"/>
</dbReference>
<dbReference type="KEGG" id="smaa:IT774_06390"/>
<evidence type="ECO:0000259" key="3">
    <source>
        <dbReference type="SMART" id="SM00382"/>
    </source>
</evidence>
<dbReference type="NCBIfam" id="TIGR01447">
    <property type="entry name" value="recD"/>
    <property type="match status" value="1"/>
</dbReference>
<organism evidence="4 5">
    <name type="scientific">Salinimonas marina</name>
    <dbReference type="NCBI Taxonomy" id="2785918"/>
    <lineage>
        <taxon>Bacteria</taxon>
        <taxon>Pseudomonadati</taxon>
        <taxon>Pseudomonadota</taxon>
        <taxon>Gammaproteobacteria</taxon>
        <taxon>Alteromonadales</taxon>
        <taxon>Alteromonadaceae</taxon>
        <taxon>Alteromonas/Salinimonas group</taxon>
        <taxon>Salinimonas</taxon>
    </lineage>
</organism>
<dbReference type="Gene3D" id="1.10.10.1020">
    <property type="entry name" value="RecBCD complex, subunit RecD, N-terminal domain"/>
    <property type="match status" value="1"/>
</dbReference>
<dbReference type="InterPro" id="IPR049550">
    <property type="entry name" value="RecD_N"/>
</dbReference>
<reference evidence="4 5" key="1">
    <citation type="submission" date="2020-11" db="EMBL/GenBank/DDBJ databases">
        <title>Complete genome sequence for Salinimonas sp. strain G2-b.</title>
        <authorList>
            <person name="Park S.-J."/>
        </authorList>
    </citation>
    <scope>NUCLEOTIDE SEQUENCE [LARGE SCALE GENOMIC DNA]</scope>
    <source>
        <strain evidence="4 5">G2-b</strain>
    </source>
</reference>
<evidence type="ECO:0000256" key="1">
    <source>
        <dbReference type="ARBA" id="ARBA00022741"/>
    </source>
</evidence>
<dbReference type="EMBL" id="CP064795">
    <property type="protein sequence ID" value="QPG06766.1"/>
    <property type="molecule type" value="Genomic_DNA"/>
</dbReference>
<dbReference type="Gene3D" id="3.40.50.300">
    <property type="entry name" value="P-loop containing nucleotide triphosphate hydrolases"/>
    <property type="match status" value="2"/>
</dbReference>
<dbReference type="InterPro" id="IPR041851">
    <property type="entry name" value="RecD_N_sf"/>
</dbReference>
<gene>
    <name evidence="4" type="primary">recD</name>
    <name evidence="4" type="ORF">IT774_06390</name>
</gene>
<accession>A0A7S9HEK4</accession>
<dbReference type="InterPro" id="IPR003593">
    <property type="entry name" value="AAA+_ATPase"/>
</dbReference>
<dbReference type="PANTHER" id="PTHR43788">
    <property type="entry name" value="DNA2/NAM7 HELICASE FAMILY MEMBER"/>
    <property type="match status" value="1"/>
</dbReference>
<dbReference type="InterPro" id="IPR027417">
    <property type="entry name" value="P-loop_NTPase"/>
</dbReference>
<evidence type="ECO:0000313" key="5">
    <source>
        <dbReference type="Proteomes" id="UP000595095"/>
    </source>
</evidence>
<feature type="domain" description="AAA+ ATPase" evidence="3">
    <location>
        <begin position="170"/>
        <end position="324"/>
    </location>
</feature>
<dbReference type="AlphaFoldDB" id="A0A7S9HEK4"/>
<evidence type="ECO:0000256" key="2">
    <source>
        <dbReference type="ARBA" id="ARBA00022840"/>
    </source>
</evidence>
<dbReference type="RefSeq" id="WP_195811841.1">
    <property type="nucleotide sequence ID" value="NZ_CP064795.1"/>
</dbReference>
<protein>
    <submittedName>
        <fullName evidence="4">Exodeoxyribonuclease V subunit alpha</fullName>
        <ecNumber evidence="4">3.1.11.5</ecNumber>
    </submittedName>
</protein>
<dbReference type="SMART" id="SM00382">
    <property type="entry name" value="AAA"/>
    <property type="match status" value="1"/>
</dbReference>
<dbReference type="CDD" id="cd17933">
    <property type="entry name" value="DEXSc_RecD-like"/>
    <property type="match status" value="1"/>
</dbReference>
<evidence type="ECO:0000313" key="4">
    <source>
        <dbReference type="EMBL" id="QPG06766.1"/>
    </source>
</evidence>
<keyword evidence="1" id="KW-0547">Nucleotide-binding</keyword>
<dbReference type="SUPFAM" id="SSF52540">
    <property type="entry name" value="P-loop containing nucleoside triphosphate hydrolases"/>
    <property type="match status" value="2"/>
</dbReference>
<sequence>MKHKMFADTLALLAGIEAIDYWFAGQFTPQENEQQQDWFMLLVGLSVFQRQGHTCADLRQLAGKRFFDDAEQSLPGWQYPDLDRLATVAAEGVNLPQVGPALMLIGTRLYSGRYWQFEQDIATALAPKIISQPLNSSQYQALENVWPVLFNTDKSDTQDWQQVATASALQQGFTIISGGPGTGKTYTVTRLLLALQTIASQTVRIVLAAPTGKAAQRMNESITASLQQLDGKLDETLVAAIPTNAVTLHRLLGINRYGIDTRRHQRNLLHCDVLIVDEASMIDMALMARLVRALPDTARLVLVGDADQLPAVESGNVLEALTGPQSFAGVSTGLASHLTRLCPHLPEPETTSKSRDFVQRLQVSRRFAGHLANVATAIRQGDSDQAWQHIHTCSGAASDQIYANEQVQSLDDEAFEQHFDRFARACFSAQLDPTLGPQQALIAMNRCRWLTPVRRGPFGVETLNQRIEQALKVYRGPVSICTTPDVR</sequence>
<dbReference type="GO" id="GO:0008854">
    <property type="term" value="F:exodeoxyribonuclease V activity"/>
    <property type="evidence" value="ECO:0007669"/>
    <property type="project" value="UniProtKB-EC"/>
</dbReference>
<dbReference type="Pfam" id="PF21185">
    <property type="entry name" value="RecD_N"/>
    <property type="match status" value="1"/>
</dbReference>
<keyword evidence="4" id="KW-0378">Hydrolase</keyword>
<dbReference type="PANTHER" id="PTHR43788:SF6">
    <property type="entry name" value="DNA HELICASE B"/>
    <property type="match status" value="1"/>
</dbReference>
<dbReference type="Proteomes" id="UP000595095">
    <property type="component" value="Chromosome"/>
</dbReference>
<dbReference type="InterPro" id="IPR006344">
    <property type="entry name" value="RecD"/>
</dbReference>
<keyword evidence="5" id="KW-1185">Reference proteome</keyword>